<organism evidence="1 2">
    <name type="scientific">Nostoc flagelliforme CCNUN1</name>
    <dbReference type="NCBI Taxonomy" id="2038116"/>
    <lineage>
        <taxon>Bacteria</taxon>
        <taxon>Bacillati</taxon>
        <taxon>Cyanobacteriota</taxon>
        <taxon>Cyanophyceae</taxon>
        <taxon>Nostocales</taxon>
        <taxon>Nostocaceae</taxon>
        <taxon>Nostoc</taxon>
    </lineage>
</organism>
<evidence type="ECO:0000313" key="2">
    <source>
        <dbReference type="Proteomes" id="UP000232003"/>
    </source>
</evidence>
<protein>
    <submittedName>
        <fullName evidence="1">Uncharacterized protein</fullName>
    </submittedName>
</protein>
<dbReference type="AlphaFoldDB" id="A0A2K8STB1"/>
<sequence length="39" mass="4261">MDTAVLRFPLLASVLSCLGTSSYTLAIYRCGQTQPLKLE</sequence>
<proteinExistence type="predicted"/>
<reference evidence="1 2" key="1">
    <citation type="submission" date="2017-11" db="EMBL/GenBank/DDBJ databases">
        <title>Complete genome of a free-living desiccation-tolerant cyanobacterium and its photosynthetic adaptation to extreme terrestrial habitat.</title>
        <authorList>
            <person name="Shang J."/>
        </authorList>
    </citation>
    <scope>NUCLEOTIDE SEQUENCE [LARGE SCALE GENOMIC DNA]</scope>
    <source>
        <strain evidence="1 2">CCNUN1</strain>
    </source>
</reference>
<name>A0A2K8STB1_9NOSO</name>
<gene>
    <name evidence="1" type="ORF">COO91_03992</name>
</gene>
<accession>A0A2K8STB1</accession>
<dbReference type="EMBL" id="CP024785">
    <property type="protein sequence ID" value="AUB38035.1"/>
    <property type="molecule type" value="Genomic_DNA"/>
</dbReference>
<keyword evidence="2" id="KW-1185">Reference proteome</keyword>
<evidence type="ECO:0000313" key="1">
    <source>
        <dbReference type="EMBL" id="AUB38035.1"/>
    </source>
</evidence>
<dbReference type="Proteomes" id="UP000232003">
    <property type="component" value="Chromosome"/>
</dbReference>
<dbReference type="KEGG" id="nfl:COO91_03992"/>